<proteinExistence type="inferred from homology"/>
<evidence type="ECO:0000259" key="7">
    <source>
        <dbReference type="PROSITE" id="PS51512"/>
    </source>
</evidence>
<evidence type="ECO:0000256" key="2">
    <source>
        <dbReference type="ARBA" id="ARBA00006610"/>
    </source>
</evidence>
<dbReference type="PROSITE" id="PS51385">
    <property type="entry name" value="YJEF_N"/>
    <property type="match status" value="1"/>
</dbReference>
<feature type="region of interest" description="Disordered" evidence="5">
    <location>
        <begin position="68"/>
        <end position="117"/>
    </location>
</feature>
<evidence type="ECO:0000256" key="5">
    <source>
        <dbReference type="SAM" id="MobiDB-lite"/>
    </source>
</evidence>
<dbReference type="GO" id="GO:0033962">
    <property type="term" value="P:P-body assembly"/>
    <property type="evidence" value="ECO:0007669"/>
    <property type="project" value="TreeGrafter"/>
</dbReference>
<dbReference type="GO" id="GO:0003729">
    <property type="term" value="F:mRNA binding"/>
    <property type="evidence" value="ECO:0007669"/>
    <property type="project" value="TreeGrafter"/>
</dbReference>
<keyword evidence="4" id="KW-0963">Cytoplasm</keyword>
<feature type="compositionally biased region" description="Polar residues" evidence="5">
    <location>
        <begin position="201"/>
        <end position="215"/>
    </location>
</feature>
<dbReference type="SMART" id="SM01199">
    <property type="entry name" value="FDF"/>
    <property type="match status" value="1"/>
</dbReference>
<dbReference type="GO" id="GO:0000932">
    <property type="term" value="C:P-body"/>
    <property type="evidence" value="ECO:0007669"/>
    <property type="project" value="UniProtKB-SubCell"/>
</dbReference>
<dbReference type="PANTHER" id="PTHR13612:SF0">
    <property type="entry name" value="ENHANCER OF MRNA-DECAPPING PROTEIN 3"/>
    <property type="match status" value="1"/>
</dbReference>
<evidence type="ECO:0000313" key="8">
    <source>
        <dbReference type="EMBL" id="KAF2719746.1"/>
    </source>
</evidence>
<dbReference type="PANTHER" id="PTHR13612">
    <property type="entry name" value="ENHANCER OF MRNA-DECAPPING PROTEIN 3"/>
    <property type="match status" value="1"/>
</dbReference>
<feature type="compositionally biased region" description="Pro residues" evidence="5">
    <location>
        <begin position="78"/>
        <end position="89"/>
    </location>
</feature>
<dbReference type="EMBL" id="MU003807">
    <property type="protein sequence ID" value="KAF2719746.1"/>
    <property type="molecule type" value="Genomic_DNA"/>
</dbReference>
<comment type="similarity">
    <text evidence="2">Belongs to the EDC3 family.</text>
</comment>
<feature type="compositionally biased region" description="Polar residues" evidence="5">
    <location>
        <begin position="477"/>
        <end position="490"/>
    </location>
</feature>
<dbReference type="InterPro" id="IPR036652">
    <property type="entry name" value="YjeF_N_dom_sf"/>
</dbReference>
<feature type="compositionally biased region" description="Basic residues" evidence="5">
    <location>
        <begin position="424"/>
        <end position="440"/>
    </location>
</feature>
<evidence type="ECO:0000313" key="9">
    <source>
        <dbReference type="Proteomes" id="UP000799441"/>
    </source>
</evidence>
<dbReference type="Gene3D" id="3.40.50.10260">
    <property type="entry name" value="YjeF N-terminal domain"/>
    <property type="match status" value="1"/>
</dbReference>
<dbReference type="InterPro" id="IPR004443">
    <property type="entry name" value="YjeF_N_dom"/>
</dbReference>
<feature type="compositionally biased region" description="Polar residues" evidence="5">
    <location>
        <begin position="266"/>
        <end position="277"/>
    </location>
</feature>
<comment type="caution">
    <text evidence="8">The sequence shown here is derived from an EMBL/GenBank/DDBJ whole genome shotgun (WGS) entry which is preliminary data.</text>
</comment>
<evidence type="ECO:0000256" key="3">
    <source>
        <dbReference type="ARBA" id="ARBA00015797"/>
    </source>
</evidence>
<evidence type="ECO:0000256" key="4">
    <source>
        <dbReference type="ARBA" id="ARBA00022490"/>
    </source>
</evidence>
<feature type="region of interest" description="Disordered" evidence="5">
    <location>
        <begin position="174"/>
        <end position="337"/>
    </location>
</feature>
<dbReference type="InterPro" id="IPR019050">
    <property type="entry name" value="FDF_dom"/>
</dbReference>
<reference evidence="8" key="1">
    <citation type="journal article" date="2020" name="Stud. Mycol.">
        <title>101 Dothideomycetes genomes: a test case for predicting lifestyles and emergence of pathogens.</title>
        <authorList>
            <person name="Haridas S."/>
            <person name="Albert R."/>
            <person name="Binder M."/>
            <person name="Bloem J."/>
            <person name="Labutti K."/>
            <person name="Salamov A."/>
            <person name="Andreopoulos B."/>
            <person name="Baker S."/>
            <person name="Barry K."/>
            <person name="Bills G."/>
            <person name="Bluhm B."/>
            <person name="Cannon C."/>
            <person name="Castanera R."/>
            <person name="Culley D."/>
            <person name="Daum C."/>
            <person name="Ezra D."/>
            <person name="Gonzalez J."/>
            <person name="Henrissat B."/>
            <person name="Kuo A."/>
            <person name="Liang C."/>
            <person name="Lipzen A."/>
            <person name="Lutzoni F."/>
            <person name="Magnuson J."/>
            <person name="Mondo S."/>
            <person name="Nolan M."/>
            <person name="Ohm R."/>
            <person name="Pangilinan J."/>
            <person name="Park H.-J."/>
            <person name="Ramirez L."/>
            <person name="Alfaro M."/>
            <person name="Sun H."/>
            <person name="Tritt A."/>
            <person name="Yoshinaga Y."/>
            <person name="Zwiers L.-H."/>
            <person name="Turgeon B."/>
            <person name="Goodwin S."/>
            <person name="Spatafora J."/>
            <person name="Crous P."/>
            <person name="Grigoriev I."/>
        </authorList>
    </citation>
    <scope>NUCLEOTIDE SEQUENCE</scope>
    <source>
        <strain evidence="8">CBS 116435</strain>
    </source>
</reference>
<dbReference type="Pfam" id="PF03853">
    <property type="entry name" value="YjeF_N"/>
    <property type="match status" value="1"/>
</dbReference>
<dbReference type="PROSITE" id="PS51512">
    <property type="entry name" value="DFDF"/>
    <property type="match status" value="1"/>
</dbReference>
<keyword evidence="9" id="KW-1185">Reference proteome</keyword>
<dbReference type="SUPFAM" id="SSF64153">
    <property type="entry name" value="YjeF N-terminal domain-like"/>
    <property type="match status" value="1"/>
</dbReference>
<feature type="compositionally biased region" description="Basic residues" evidence="5">
    <location>
        <begin position="238"/>
        <end position="249"/>
    </location>
</feature>
<accession>A0A9P4UNT4</accession>
<feature type="domain" description="DFDF" evidence="7">
    <location>
        <begin position="327"/>
        <end position="363"/>
    </location>
</feature>
<organism evidence="8 9">
    <name type="scientific">Polychaeton citri CBS 116435</name>
    <dbReference type="NCBI Taxonomy" id="1314669"/>
    <lineage>
        <taxon>Eukaryota</taxon>
        <taxon>Fungi</taxon>
        <taxon>Dikarya</taxon>
        <taxon>Ascomycota</taxon>
        <taxon>Pezizomycotina</taxon>
        <taxon>Dothideomycetes</taxon>
        <taxon>Dothideomycetidae</taxon>
        <taxon>Capnodiales</taxon>
        <taxon>Capnodiaceae</taxon>
        <taxon>Polychaeton</taxon>
    </lineage>
</organism>
<feature type="domain" description="YjeF N-terminal" evidence="6">
    <location>
        <begin position="538"/>
        <end position="806"/>
    </location>
</feature>
<dbReference type="AlphaFoldDB" id="A0A9P4UNT4"/>
<dbReference type="OrthoDB" id="10030313at2759"/>
<dbReference type="InterPro" id="IPR025762">
    <property type="entry name" value="DFDF"/>
</dbReference>
<feature type="compositionally biased region" description="Polar residues" evidence="5">
    <location>
        <begin position="94"/>
        <end position="105"/>
    </location>
</feature>
<feature type="region of interest" description="Disordered" evidence="5">
    <location>
        <begin position="364"/>
        <end position="514"/>
    </location>
</feature>
<comment type="subcellular location">
    <subcellularLocation>
        <location evidence="1">Cytoplasm</location>
        <location evidence="1">P-body</location>
    </subcellularLocation>
</comment>
<name>A0A9P4UNT4_9PEZI</name>
<dbReference type="Pfam" id="PF09532">
    <property type="entry name" value="FDF"/>
    <property type="match status" value="1"/>
</dbReference>
<feature type="compositionally biased region" description="Polar residues" evidence="5">
    <location>
        <begin position="498"/>
        <end position="514"/>
    </location>
</feature>
<feature type="compositionally biased region" description="Polar residues" evidence="5">
    <location>
        <begin position="146"/>
        <end position="155"/>
    </location>
</feature>
<sequence length="831" mass="88844">MADFTGMIVRLTLKQPPNTVLHGRVQQVVAGQTLSLVDVQFSNGDKVPHWVVQGAAIADLQVVNTNIPPGPAVRQIEPPQPPPPPPPTQTQPQNGSLGQPTQPYQQPKPARATPQRATSAFVDPAILSFRPSTAQSRIAAKPPTESHASASVPSQASYAPLSQAAAPSTPIKSMLAKAAENLPHPQSSSPFVGEAREPQRHTPQAELSTTPQQGSKPEGADTRDPFGLETGQNEAGSRKKVRRGQKKKPITGENSTQSIALPPPQVMNTEVSRNGNDMNGAMKRGKGWRSTPLLQPTSVPPPAGSSSVRGKTPKKQPKQAEQNGWATEDATDIQDMGDFDFEANHKLFDKKTVFDQLRQGDTTADEDRLVSHNRHRPGTYGGKNLHPTENVLSPTQGAKKSSQADVDSSSDADTEANFNNGRSSSRHSVSHPSLAKKKVPSRQNSQILGETRLGHPLSASMSSERGRRASKPAMSVANRSSRPIPSNVSSPRPDRTHSPQSTISSSLRKTSPVTQLQVPSLIARNSEETCPVLHPSALEMLETETVSRYGISHDAITESAARCIAETALRAMQNPGSTSRRDSRANTIRANVPSNLQMTSARSSLGQPAYTTVVILAGNHTIGARAVAAARHLLPRNCNVIISEASYESSDSYDAQLAAQTAIIKRMQKAGWAAKRGSWKKASQYIKQLPSPPAVIIDALLAGSTYEGLAAESSNTTVTAQLQSEAREMIDWANRSRAPVFSVGCPSGVSGIDGSATIVEGEPLAIRPDKLLALGLPMQGLLEAMKAGERWDVSVADIGINIALRGDDAVTFAGEWVMDTSFVDERRVVEA</sequence>
<gene>
    <name evidence="8" type="ORF">K431DRAFT_339807</name>
</gene>
<evidence type="ECO:0000259" key="6">
    <source>
        <dbReference type="PROSITE" id="PS51385"/>
    </source>
</evidence>
<feature type="region of interest" description="Disordered" evidence="5">
    <location>
        <begin position="133"/>
        <end position="155"/>
    </location>
</feature>
<dbReference type="Proteomes" id="UP000799441">
    <property type="component" value="Unassembled WGS sequence"/>
</dbReference>
<protein>
    <recommendedName>
        <fullName evidence="3">Enhancer of mRNA-decapping protein 3</fullName>
    </recommendedName>
</protein>
<dbReference type="GO" id="GO:0031087">
    <property type="term" value="P:deadenylation-independent decapping of nuclear-transcribed mRNA"/>
    <property type="evidence" value="ECO:0007669"/>
    <property type="project" value="TreeGrafter"/>
</dbReference>
<evidence type="ECO:0000256" key="1">
    <source>
        <dbReference type="ARBA" id="ARBA00004201"/>
    </source>
</evidence>
<feature type="compositionally biased region" description="Polar residues" evidence="5">
    <location>
        <begin position="390"/>
        <end position="400"/>
    </location>
</feature>